<organism evidence="1">
    <name type="scientific">Anguilla anguilla</name>
    <name type="common">European freshwater eel</name>
    <name type="synonym">Muraena anguilla</name>
    <dbReference type="NCBI Taxonomy" id="7936"/>
    <lineage>
        <taxon>Eukaryota</taxon>
        <taxon>Metazoa</taxon>
        <taxon>Chordata</taxon>
        <taxon>Craniata</taxon>
        <taxon>Vertebrata</taxon>
        <taxon>Euteleostomi</taxon>
        <taxon>Actinopterygii</taxon>
        <taxon>Neopterygii</taxon>
        <taxon>Teleostei</taxon>
        <taxon>Anguilliformes</taxon>
        <taxon>Anguillidae</taxon>
        <taxon>Anguilla</taxon>
    </lineage>
</organism>
<protein>
    <submittedName>
        <fullName evidence="1">Uncharacterized protein</fullName>
    </submittedName>
</protein>
<reference evidence="1" key="1">
    <citation type="submission" date="2014-11" db="EMBL/GenBank/DDBJ databases">
        <authorList>
            <person name="Amaro Gonzalez C."/>
        </authorList>
    </citation>
    <scope>NUCLEOTIDE SEQUENCE</scope>
</reference>
<reference evidence="1" key="2">
    <citation type="journal article" date="2015" name="Fish Shellfish Immunol.">
        <title>Early steps in the European eel (Anguilla anguilla)-Vibrio vulnificus interaction in the gills: Role of the RtxA13 toxin.</title>
        <authorList>
            <person name="Callol A."/>
            <person name="Pajuelo D."/>
            <person name="Ebbesson L."/>
            <person name="Teles M."/>
            <person name="MacKenzie S."/>
            <person name="Amaro C."/>
        </authorList>
    </citation>
    <scope>NUCLEOTIDE SEQUENCE</scope>
</reference>
<sequence>MPRCVSFTPVPEGFHFLHRTSSLKRGGLEPQLQNHLLSV</sequence>
<dbReference type="EMBL" id="GBXM01055116">
    <property type="protein sequence ID" value="JAH53461.1"/>
    <property type="molecule type" value="Transcribed_RNA"/>
</dbReference>
<proteinExistence type="predicted"/>
<dbReference type="AlphaFoldDB" id="A0A0E9TIP4"/>
<evidence type="ECO:0000313" key="1">
    <source>
        <dbReference type="EMBL" id="JAH53461.1"/>
    </source>
</evidence>
<name>A0A0E9TIP4_ANGAN</name>
<accession>A0A0E9TIP4</accession>